<reference evidence="10" key="1">
    <citation type="submission" date="2020-06" db="EMBL/GenBank/DDBJ databases">
        <authorList>
            <person name="Li T."/>
            <person name="Hu X."/>
            <person name="Zhang T."/>
            <person name="Song X."/>
            <person name="Zhang H."/>
            <person name="Dai N."/>
            <person name="Sheng W."/>
            <person name="Hou X."/>
            <person name="Wei L."/>
        </authorList>
    </citation>
    <scope>NUCLEOTIDE SEQUENCE</scope>
    <source>
        <strain evidence="10">KEN8</strain>
        <tissue evidence="10">Leaf</tissue>
    </source>
</reference>
<comment type="similarity">
    <text evidence="2 8">Belongs to the Casparian strip membrane proteins (CASP) family.</text>
</comment>
<reference evidence="10" key="2">
    <citation type="journal article" date="2024" name="Plant">
        <title>Genomic evolution and insights into agronomic trait innovations of Sesamum species.</title>
        <authorList>
            <person name="Miao H."/>
            <person name="Wang L."/>
            <person name="Qu L."/>
            <person name="Liu H."/>
            <person name="Sun Y."/>
            <person name="Le M."/>
            <person name="Wang Q."/>
            <person name="Wei S."/>
            <person name="Zheng Y."/>
            <person name="Lin W."/>
            <person name="Duan Y."/>
            <person name="Cao H."/>
            <person name="Xiong S."/>
            <person name="Wang X."/>
            <person name="Wei L."/>
            <person name="Li C."/>
            <person name="Ma Q."/>
            <person name="Ju M."/>
            <person name="Zhao R."/>
            <person name="Li G."/>
            <person name="Mu C."/>
            <person name="Tian Q."/>
            <person name="Mei H."/>
            <person name="Zhang T."/>
            <person name="Gao T."/>
            <person name="Zhang H."/>
        </authorList>
    </citation>
    <scope>NUCLEOTIDE SEQUENCE</scope>
    <source>
        <strain evidence="10">KEN8</strain>
    </source>
</reference>
<sequence length="196" mass="20715">MGSEFKNGGNEMIESGKELAVVAEKSKMRGWDLLLRVAAVAFSLAAAVVLGLDKQTTTVTLTLVPTLPPVDIPVTAKWHYLSASVYFCVANTTACAYAAISLLLLSANRGGKKRIVMTVVVFDLMIVALLFSSLGAVAAIGIISLKGNAHVQWHKVCSVFGKFCNQGAAAIGLSGVASTVFLVLVLVAILELHRKR</sequence>
<comment type="subunit">
    <text evidence="3 8">Homodimer and heterodimers.</text>
</comment>
<feature type="transmembrane region" description="Helical" evidence="8">
    <location>
        <begin position="33"/>
        <end position="52"/>
    </location>
</feature>
<dbReference type="Pfam" id="PF04535">
    <property type="entry name" value="CASP_dom"/>
    <property type="match status" value="1"/>
</dbReference>
<organism evidence="10">
    <name type="scientific">Sesamum calycinum</name>
    <dbReference type="NCBI Taxonomy" id="2727403"/>
    <lineage>
        <taxon>Eukaryota</taxon>
        <taxon>Viridiplantae</taxon>
        <taxon>Streptophyta</taxon>
        <taxon>Embryophyta</taxon>
        <taxon>Tracheophyta</taxon>
        <taxon>Spermatophyta</taxon>
        <taxon>Magnoliopsida</taxon>
        <taxon>eudicotyledons</taxon>
        <taxon>Gunneridae</taxon>
        <taxon>Pentapetalae</taxon>
        <taxon>asterids</taxon>
        <taxon>lamiids</taxon>
        <taxon>Lamiales</taxon>
        <taxon>Pedaliaceae</taxon>
        <taxon>Sesamum</taxon>
    </lineage>
</organism>
<evidence type="ECO:0000256" key="7">
    <source>
        <dbReference type="ARBA" id="ARBA00023136"/>
    </source>
</evidence>
<dbReference type="GO" id="GO:0005886">
    <property type="term" value="C:plasma membrane"/>
    <property type="evidence" value="ECO:0007669"/>
    <property type="project" value="UniProtKB-SubCell"/>
</dbReference>
<dbReference type="InterPro" id="IPR044173">
    <property type="entry name" value="CASPL"/>
</dbReference>
<protein>
    <recommendedName>
        <fullName evidence="8">CASP-like protein</fullName>
    </recommendedName>
</protein>
<dbReference type="NCBIfam" id="TIGR01569">
    <property type="entry name" value="A_tha_TIGR01569"/>
    <property type="match status" value="1"/>
</dbReference>
<accession>A0AAW2KVC0</accession>
<dbReference type="PANTHER" id="PTHR36488">
    <property type="entry name" value="CASP-LIKE PROTEIN 1U1"/>
    <property type="match status" value="1"/>
</dbReference>
<evidence type="ECO:0000256" key="6">
    <source>
        <dbReference type="ARBA" id="ARBA00022989"/>
    </source>
</evidence>
<feature type="transmembrane region" description="Helical" evidence="8">
    <location>
        <begin position="117"/>
        <end position="143"/>
    </location>
</feature>
<evidence type="ECO:0000256" key="5">
    <source>
        <dbReference type="ARBA" id="ARBA00022692"/>
    </source>
</evidence>
<feature type="domain" description="Casparian strip membrane protein" evidence="9">
    <location>
        <begin position="26"/>
        <end position="178"/>
    </location>
</feature>
<keyword evidence="5 8" id="KW-0812">Transmembrane</keyword>
<evidence type="ECO:0000313" key="10">
    <source>
        <dbReference type="EMBL" id="KAL0310191.1"/>
    </source>
</evidence>
<feature type="transmembrane region" description="Helical" evidence="8">
    <location>
        <begin position="168"/>
        <end position="190"/>
    </location>
</feature>
<evidence type="ECO:0000256" key="2">
    <source>
        <dbReference type="ARBA" id="ARBA00007651"/>
    </source>
</evidence>
<comment type="caution">
    <text evidence="10">The sequence shown here is derived from an EMBL/GenBank/DDBJ whole genome shotgun (WGS) entry which is preliminary data.</text>
</comment>
<keyword evidence="6 8" id="KW-1133">Transmembrane helix</keyword>
<dbReference type="InterPro" id="IPR006702">
    <property type="entry name" value="CASP_dom"/>
</dbReference>
<dbReference type="InterPro" id="IPR006459">
    <property type="entry name" value="CASP/CASPL"/>
</dbReference>
<keyword evidence="7 8" id="KW-0472">Membrane</keyword>
<evidence type="ECO:0000256" key="1">
    <source>
        <dbReference type="ARBA" id="ARBA00004651"/>
    </source>
</evidence>
<evidence type="ECO:0000259" key="9">
    <source>
        <dbReference type="Pfam" id="PF04535"/>
    </source>
</evidence>
<evidence type="ECO:0000256" key="3">
    <source>
        <dbReference type="ARBA" id="ARBA00011489"/>
    </source>
</evidence>
<evidence type="ECO:0000256" key="4">
    <source>
        <dbReference type="ARBA" id="ARBA00022475"/>
    </source>
</evidence>
<dbReference type="EMBL" id="JACGWM010000249">
    <property type="protein sequence ID" value="KAL0310191.1"/>
    <property type="molecule type" value="Genomic_DNA"/>
</dbReference>
<evidence type="ECO:0000256" key="8">
    <source>
        <dbReference type="RuleBase" id="RU361233"/>
    </source>
</evidence>
<dbReference type="PANTHER" id="PTHR36488:SF8">
    <property type="entry name" value="CASP-LIKE PROTEIN 1U1"/>
    <property type="match status" value="1"/>
</dbReference>
<keyword evidence="4 8" id="KW-1003">Cell membrane</keyword>
<proteinExistence type="inferred from homology"/>
<dbReference type="AlphaFoldDB" id="A0AAW2KVC0"/>
<comment type="subcellular location">
    <subcellularLocation>
        <location evidence="1 8">Cell membrane</location>
        <topology evidence="1 8">Multi-pass membrane protein</topology>
    </subcellularLocation>
</comment>
<feature type="transmembrane region" description="Helical" evidence="8">
    <location>
        <begin position="83"/>
        <end position="105"/>
    </location>
</feature>
<gene>
    <name evidence="10" type="ORF">Scaly_2952700</name>
</gene>
<name>A0AAW2KVC0_9LAMI</name>